<dbReference type="GO" id="GO:0003964">
    <property type="term" value="F:RNA-directed DNA polymerase activity"/>
    <property type="evidence" value="ECO:0007669"/>
    <property type="project" value="UniProtKB-KW"/>
</dbReference>
<gene>
    <name evidence="3" type="ORF">Tco_0991701</name>
</gene>
<keyword evidence="3" id="KW-0695">RNA-directed DNA polymerase</keyword>
<dbReference type="Pfam" id="PF00665">
    <property type="entry name" value="rve"/>
    <property type="match status" value="1"/>
</dbReference>
<dbReference type="Proteomes" id="UP001151760">
    <property type="component" value="Unassembled WGS sequence"/>
</dbReference>
<evidence type="ECO:0000313" key="3">
    <source>
        <dbReference type="EMBL" id="GJT56647.1"/>
    </source>
</evidence>
<dbReference type="InterPro" id="IPR043502">
    <property type="entry name" value="DNA/RNA_pol_sf"/>
</dbReference>
<dbReference type="EMBL" id="BQNB010016864">
    <property type="protein sequence ID" value="GJT56647.1"/>
    <property type="molecule type" value="Genomic_DNA"/>
</dbReference>
<dbReference type="PANTHER" id="PTHR48475">
    <property type="entry name" value="RIBONUCLEASE H"/>
    <property type="match status" value="1"/>
</dbReference>
<feature type="compositionally biased region" description="Pro residues" evidence="1">
    <location>
        <begin position="481"/>
        <end position="491"/>
    </location>
</feature>
<evidence type="ECO:0000256" key="1">
    <source>
        <dbReference type="SAM" id="MobiDB-lite"/>
    </source>
</evidence>
<dbReference type="InterPro" id="IPR036397">
    <property type="entry name" value="RNaseH_sf"/>
</dbReference>
<name>A0ABQ5F1G8_9ASTR</name>
<sequence length="528" mass="59223">MLVAPRPKEELIMYLSASEGAVGVVLMTERDSIQTPVYFANRALQGLELSYTPMEKLVLALVFVAKRVRRSQEAKNKKADALSKIASTSFAHLSKQVLVEVLQEKSIQEYLKDRVLPDDKKEANKLRIKARQYELMDEVLYKRSFLRLWLSQGHAVQILLVNHAQGRTGCDTQGIDIVGPFPKGPGKVKFLIVTVDYFTKWIKENAVATINGSQVKKFLSDNIVCRFGLPGEIVSDNGKQFSDNPLKDWCEKLNITHRFSSVKHPLSNRLVERANKSLGEGIKACLGKGNKNLIEEIPHILWAYRTMIKSSNGDTPLSLTCGTEAVIPAKIKMPTYRTAVVDVAHNDDEIRLNLDLLEERRKRASIREAKAKSKMMKYYNARVRGVTFMPGDYVYHSNEANHTMDRGNLGQNRKDLTRSRGKDLDLRSLGDILFGYGLRLGVGKEPDTCLHGRCAHDERHCGPALTPWPSQNHLPREPLALPRPVPEPQPQHPVSFATARPHSRSLEGDLSMVEGVPEDVDSSSAFSI</sequence>
<feature type="domain" description="Integrase catalytic" evidence="2">
    <location>
        <begin position="165"/>
        <end position="324"/>
    </location>
</feature>
<reference evidence="3" key="2">
    <citation type="submission" date="2022-01" db="EMBL/GenBank/DDBJ databases">
        <authorList>
            <person name="Yamashiro T."/>
            <person name="Shiraishi A."/>
            <person name="Satake H."/>
            <person name="Nakayama K."/>
        </authorList>
    </citation>
    <scope>NUCLEOTIDE SEQUENCE</scope>
</reference>
<dbReference type="InterPro" id="IPR041577">
    <property type="entry name" value="RT_RNaseH_2"/>
</dbReference>
<accession>A0ABQ5F1G8</accession>
<reference evidence="3" key="1">
    <citation type="journal article" date="2022" name="Int. J. Mol. Sci.">
        <title>Draft Genome of Tanacetum Coccineum: Genomic Comparison of Closely Related Tanacetum-Family Plants.</title>
        <authorList>
            <person name="Yamashiro T."/>
            <person name="Shiraishi A."/>
            <person name="Nakayama K."/>
            <person name="Satake H."/>
        </authorList>
    </citation>
    <scope>NUCLEOTIDE SEQUENCE</scope>
</reference>
<comment type="caution">
    <text evidence="3">The sequence shown here is derived from an EMBL/GenBank/DDBJ whole genome shotgun (WGS) entry which is preliminary data.</text>
</comment>
<dbReference type="PANTHER" id="PTHR48475:SF2">
    <property type="entry name" value="RIBONUCLEASE H"/>
    <property type="match status" value="1"/>
</dbReference>
<dbReference type="Gene3D" id="3.30.420.10">
    <property type="entry name" value="Ribonuclease H-like superfamily/Ribonuclease H"/>
    <property type="match status" value="1"/>
</dbReference>
<dbReference type="InterPro" id="IPR012337">
    <property type="entry name" value="RNaseH-like_sf"/>
</dbReference>
<keyword evidence="3" id="KW-0548">Nucleotidyltransferase</keyword>
<feature type="region of interest" description="Disordered" evidence="1">
    <location>
        <begin position="466"/>
        <end position="509"/>
    </location>
</feature>
<dbReference type="InterPro" id="IPR001584">
    <property type="entry name" value="Integrase_cat-core"/>
</dbReference>
<evidence type="ECO:0000259" key="2">
    <source>
        <dbReference type="PROSITE" id="PS50994"/>
    </source>
</evidence>
<protein>
    <submittedName>
        <fullName evidence="3">Reverse transcriptase domain-containing protein</fullName>
    </submittedName>
</protein>
<evidence type="ECO:0000313" key="4">
    <source>
        <dbReference type="Proteomes" id="UP001151760"/>
    </source>
</evidence>
<keyword evidence="3" id="KW-0808">Transferase</keyword>
<keyword evidence="4" id="KW-1185">Reference proteome</keyword>
<dbReference type="SUPFAM" id="SSF56672">
    <property type="entry name" value="DNA/RNA polymerases"/>
    <property type="match status" value="1"/>
</dbReference>
<dbReference type="Pfam" id="PF17919">
    <property type="entry name" value="RT_RNaseH_2"/>
    <property type="match status" value="1"/>
</dbReference>
<proteinExistence type="predicted"/>
<organism evidence="3 4">
    <name type="scientific">Tanacetum coccineum</name>
    <dbReference type="NCBI Taxonomy" id="301880"/>
    <lineage>
        <taxon>Eukaryota</taxon>
        <taxon>Viridiplantae</taxon>
        <taxon>Streptophyta</taxon>
        <taxon>Embryophyta</taxon>
        <taxon>Tracheophyta</taxon>
        <taxon>Spermatophyta</taxon>
        <taxon>Magnoliopsida</taxon>
        <taxon>eudicotyledons</taxon>
        <taxon>Gunneridae</taxon>
        <taxon>Pentapetalae</taxon>
        <taxon>asterids</taxon>
        <taxon>campanulids</taxon>
        <taxon>Asterales</taxon>
        <taxon>Asteraceae</taxon>
        <taxon>Asteroideae</taxon>
        <taxon>Anthemideae</taxon>
        <taxon>Anthemidinae</taxon>
        <taxon>Tanacetum</taxon>
    </lineage>
</organism>
<dbReference type="SUPFAM" id="SSF53098">
    <property type="entry name" value="Ribonuclease H-like"/>
    <property type="match status" value="1"/>
</dbReference>
<dbReference type="PROSITE" id="PS50994">
    <property type="entry name" value="INTEGRASE"/>
    <property type="match status" value="1"/>
</dbReference>